<dbReference type="InterPro" id="IPR001841">
    <property type="entry name" value="Znf_RING"/>
</dbReference>
<evidence type="ECO:0000259" key="17">
    <source>
        <dbReference type="PROSITE" id="PS50089"/>
    </source>
</evidence>
<dbReference type="AlphaFoldDB" id="A0AAV0HL47"/>
<dbReference type="FunFam" id="3.30.40.10:FF:000187">
    <property type="entry name" value="E3 ubiquitin-protein ligase ATL6"/>
    <property type="match status" value="1"/>
</dbReference>
<keyword evidence="9" id="KW-0833">Ubl conjugation pathway</keyword>
<evidence type="ECO:0000313" key="18">
    <source>
        <dbReference type="EMBL" id="CAI0385578.1"/>
    </source>
</evidence>
<evidence type="ECO:0000256" key="11">
    <source>
        <dbReference type="ARBA" id="ARBA00022989"/>
    </source>
</evidence>
<dbReference type="GO" id="GO:0008270">
    <property type="term" value="F:zinc ion binding"/>
    <property type="evidence" value="ECO:0007669"/>
    <property type="project" value="UniProtKB-KW"/>
</dbReference>
<evidence type="ECO:0000256" key="16">
    <source>
        <dbReference type="SAM" id="Phobius"/>
    </source>
</evidence>
<dbReference type="PANTHER" id="PTHR46913:SF8">
    <property type="entry name" value="RING-TYPE E3 UBIQUITIN TRANSFERASE"/>
    <property type="match status" value="1"/>
</dbReference>
<dbReference type="InterPro" id="IPR044600">
    <property type="entry name" value="ATL1/ATL16-like"/>
</dbReference>
<evidence type="ECO:0000256" key="2">
    <source>
        <dbReference type="ARBA" id="ARBA00004167"/>
    </source>
</evidence>
<dbReference type="Proteomes" id="UP001154282">
    <property type="component" value="Unassembled WGS sequence"/>
</dbReference>
<dbReference type="CDD" id="cd16461">
    <property type="entry name" value="RING-H2_EL5-like"/>
    <property type="match status" value="1"/>
</dbReference>
<evidence type="ECO:0000256" key="10">
    <source>
        <dbReference type="ARBA" id="ARBA00022833"/>
    </source>
</evidence>
<comment type="similarity">
    <text evidence="13">Belongs to the RING-type zinc finger family. ATL subfamily.</text>
</comment>
<dbReference type="Pfam" id="PF13639">
    <property type="entry name" value="zf-RING_2"/>
    <property type="match status" value="1"/>
</dbReference>
<dbReference type="EC" id="2.3.2.27" evidence="4"/>
<comment type="pathway">
    <text evidence="3">Protein modification; protein ubiquitination.</text>
</comment>
<dbReference type="EMBL" id="CAMGYJ010000002">
    <property type="protein sequence ID" value="CAI0385578.1"/>
    <property type="molecule type" value="Genomic_DNA"/>
</dbReference>
<proteinExistence type="inferred from homology"/>
<reference evidence="18" key="1">
    <citation type="submission" date="2022-08" db="EMBL/GenBank/DDBJ databases">
        <authorList>
            <person name="Gutierrez-Valencia J."/>
        </authorList>
    </citation>
    <scope>NUCLEOTIDE SEQUENCE</scope>
</reference>
<keyword evidence="7" id="KW-0479">Metal-binding</keyword>
<evidence type="ECO:0000256" key="3">
    <source>
        <dbReference type="ARBA" id="ARBA00004906"/>
    </source>
</evidence>
<evidence type="ECO:0000256" key="1">
    <source>
        <dbReference type="ARBA" id="ARBA00000900"/>
    </source>
</evidence>
<feature type="transmembrane region" description="Helical" evidence="16">
    <location>
        <begin position="32"/>
        <end position="54"/>
    </location>
</feature>
<keyword evidence="12 16" id="KW-0472">Membrane</keyword>
<comment type="caution">
    <text evidence="18">The sequence shown here is derived from an EMBL/GenBank/DDBJ whole genome shotgun (WGS) entry which is preliminary data.</text>
</comment>
<organism evidence="18 19">
    <name type="scientific">Linum tenue</name>
    <dbReference type="NCBI Taxonomy" id="586396"/>
    <lineage>
        <taxon>Eukaryota</taxon>
        <taxon>Viridiplantae</taxon>
        <taxon>Streptophyta</taxon>
        <taxon>Embryophyta</taxon>
        <taxon>Tracheophyta</taxon>
        <taxon>Spermatophyta</taxon>
        <taxon>Magnoliopsida</taxon>
        <taxon>eudicotyledons</taxon>
        <taxon>Gunneridae</taxon>
        <taxon>Pentapetalae</taxon>
        <taxon>rosids</taxon>
        <taxon>fabids</taxon>
        <taxon>Malpighiales</taxon>
        <taxon>Linaceae</taxon>
        <taxon>Linum</taxon>
    </lineage>
</organism>
<keyword evidence="6 16" id="KW-0812">Transmembrane</keyword>
<evidence type="ECO:0000313" key="19">
    <source>
        <dbReference type="Proteomes" id="UP001154282"/>
    </source>
</evidence>
<comment type="subcellular location">
    <subcellularLocation>
        <location evidence="2">Membrane</location>
        <topology evidence="2">Single-pass membrane protein</topology>
    </subcellularLocation>
</comment>
<evidence type="ECO:0000256" key="12">
    <source>
        <dbReference type="ARBA" id="ARBA00023136"/>
    </source>
</evidence>
<dbReference type="SMART" id="SM00184">
    <property type="entry name" value="RING"/>
    <property type="match status" value="1"/>
</dbReference>
<accession>A0AAV0HL47</accession>
<keyword evidence="10" id="KW-0862">Zinc</keyword>
<sequence>MQQQNHIIYYQQQQQQLQPRSFHTSSDNASPLLTIAVLCIIGAAAALLLAYYVLVNKCRCSSLPFNLPTSTWFLPSSSATAATGQPAVDDSFIALSPGNWPRGGGGGGGLDELTIQALPTREYRTGGVLECGGGIYGCVVCLNEFKEEDILRVLPNCAHAFHLPCIDLWMQSNAICPLCRTSISSAQLASGHNPRRLQVVAPSSSPRGSQQQAESVLGSDEDFVVIELGGDVEGRAVVSEAHPPAAAPRRRFGSQSPEVIGKRKQKQSKCGGRHLSVMGDEGIDYVRMGKEGEGDQFAVQPIRRSFSWDSAADRQLLSSVRALLIRRSSSGGGSHSRARNEGRCFFPFG</sequence>
<evidence type="ECO:0000256" key="14">
    <source>
        <dbReference type="PROSITE-ProRule" id="PRU00175"/>
    </source>
</evidence>
<evidence type="ECO:0000256" key="7">
    <source>
        <dbReference type="ARBA" id="ARBA00022723"/>
    </source>
</evidence>
<evidence type="ECO:0000256" key="15">
    <source>
        <dbReference type="SAM" id="MobiDB-lite"/>
    </source>
</evidence>
<evidence type="ECO:0000256" key="13">
    <source>
        <dbReference type="ARBA" id="ARBA00024209"/>
    </source>
</evidence>
<keyword evidence="5" id="KW-0808">Transferase</keyword>
<protein>
    <recommendedName>
        <fullName evidence="4">RING-type E3 ubiquitin transferase</fullName>
        <ecNumber evidence="4">2.3.2.27</ecNumber>
    </recommendedName>
</protein>
<keyword evidence="19" id="KW-1185">Reference proteome</keyword>
<dbReference type="GO" id="GO:0016567">
    <property type="term" value="P:protein ubiquitination"/>
    <property type="evidence" value="ECO:0007669"/>
    <property type="project" value="InterPro"/>
</dbReference>
<dbReference type="PANTHER" id="PTHR46913">
    <property type="entry name" value="RING-H2 FINGER PROTEIN ATL16"/>
    <property type="match status" value="1"/>
</dbReference>
<keyword evidence="8 14" id="KW-0863">Zinc-finger</keyword>
<evidence type="ECO:0000256" key="4">
    <source>
        <dbReference type="ARBA" id="ARBA00012483"/>
    </source>
</evidence>
<comment type="catalytic activity">
    <reaction evidence="1">
        <text>S-ubiquitinyl-[E2 ubiquitin-conjugating enzyme]-L-cysteine + [acceptor protein]-L-lysine = [E2 ubiquitin-conjugating enzyme]-L-cysteine + N(6)-ubiquitinyl-[acceptor protein]-L-lysine.</text>
        <dbReference type="EC" id="2.3.2.27"/>
    </reaction>
</comment>
<evidence type="ECO:0000256" key="9">
    <source>
        <dbReference type="ARBA" id="ARBA00022786"/>
    </source>
</evidence>
<keyword evidence="11 16" id="KW-1133">Transmembrane helix</keyword>
<dbReference type="GO" id="GO:0061630">
    <property type="term" value="F:ubiquitin protein ligase activity"/>
    <property type="evidence" value="ECO:0007669"/>
    <property type="project" value="UniProtKB-EC"/>
</dbReference>
<evidence type="ECO:0000256" key="6">
    <source>
        <dbReference type="ARBA" id="ARBA00022692"/>
    </source>
</evidence>
<dbReference type="Gene3D" id="3.30.40.10">
    <property type="entry name" value="Zinc/RING finger domain, C3HC4 (zinc finger)"/>
    <property type="match status" value="1"/>
</dbReference>
<evidence type="ECO:0000256" key="5">
    <source>
        <dbReference type="ARBA" id="ARBA00022679"/>
    </source>
</evidence>
<feature type="domain" description="RING-type" evidence="17">
    <location>
        <begin position="138"/>
        <end position="180"/>
    </location>
</feature>
<dbReference type="GO" id="GO:0016020">
    <property type="term" value="C:membrane"/>
    <property type="evidence" value="ECO:0007669"/>
    <property type="project" value="UniProtKB-SubCell"/>
</dbReference>
<evidence type="ECO:0000256" key="8">
    <source>
        <dbReference type="ARBA" id="ARBA00022771"/>
    </source>
</evidence>
<dbReference type="SUPFAM" id="SSF57850">
    <property type="entry name" value="RING/U-box"/>
    <property type="match status" value="1"/>
</dbReference>
<dbReference type="InterPro" id="IPR013083">
    <property type="entry name" value="Znf_RING/FYVE/PHD"/>
</dbReference>
<feature type="region of interest" description="Disordered" evidence="15">
    <location>
        <begin position="241"/>
        <end position="264"/>
    </location>
</feature>
<name>A0AAV0HL47_9ROSI</name>
<gene>
    <name evidence="18" type="ORF">LITE_LOCUS4837</name>
</gene>
<dbReference type="PROSITE" id="PS50089">
    <property type="entry name" value="ZF_RING_2"/>
    <property type="match status" value="1"/>
</dbReference>